<name>A0ABP8LVI9_9BACT</name>
<dbReference type="Gene3D" id="3.90.550.10">
    <property type="entry name" value="Spore Coat Polysaccharide Biosynthesis Protein SpsA, Chain A"/>
    <property type="match status" value="1"/>
</dbReference>
<dbReference type="SUPFAM" id="SSF53448">
    <property type="entry name" value="Nucleotide-diphospho-sugar transferases"/>
    <property type="match status" value="1"/>
</dbReference>
<dbReference type="InterPro" id="IPR001173">
    <property type="entry name" value="Glyco_trans_2-like"/>
</dbReference>
<dbReference type="RefSeq" id="WP_345027492.1">
    <property type="nucleotide sequence ID" value="NZ_BAABEY010000014.1"/>
</dbReference>
<dbReference type="Pfam" id="PF00535">
    <property type="entry name" value="Glycos_transf_2"/>
    <property type="match status" value="1"/>
</dbReference>
<dbReference type="PANTHER" id="PTHR22916:SF3">
    <property type="entry name" value="UDP-GLCNAC:BETAGAL BETA-1,3-N-ACETYLGLUCOSAMINYLTRANSFERASE-LIKE PROTEIN 1"/>
    <property type="match status" value="1"/>
</dbReference>
<evidence type="ECO:0000313" key="3">
    <source>
        <dbReference type="Proteomes" id="UP001501508"/>
    </source>
</evidence>
<evidence type="ECO:0000259" key="1">
    <source>
        <dbReference type="Pfam" id="PF00535"/>
    </source>
</evidence>
<protein>
    <submittedName>
        <fullName evidence="2">Glycosyltransferase family 2 protein</fullName>
    </submittedName>
</protein>
<gene>
    <name evidence="2" type="ORF">GCM10023091_13130</name>
</gene>
<organism evidence="2 3">
    <name type="scientific">Ravibacter arvi</name>
    <dbReference type="NCBI Taxonomy" id="2051041"/>
    <lineage>
        <taxon>Bacteria</taxon>
        <taxon>Pseudomonadati</taxon>
        <taxon>Bacteroidota</taxon>
        <taxon>Cytophagia</taxon>
        <taxon>Cytophagales</taxon>
        <taxon>Spirosomataceae</taxon>
        <taxon>Ravibacter</taxon>
    </lineage>
</organism>
<sequence length="257" mass="28733">MGPLLTIITITYNAGRLLQNTLESVEKAASKAPGLVFEHLIVDGASADHTLEIAESFTGRLPLRIRSEPDKGLYDAMNKGLQQASGSYVWFLNAGDEVGDDQVFAKLGPALRSDADIYYSDAVFFTSDGTILGLRSQVTPHELPSEISWRDMAMGMKICHQAFIVKRSLAPVFETDNLSADLDWEIVAMKNAGSIRFLDFALCRYLLGGVSTQKHRKSLTDRWRVLQRHFGFFTTVLNHIRMTIRGGAFLLRKGKYW</sequence>
<dbReference type="InterPro" id="IPR029044">
    <property type="entry name" value="Nucleotide-diphossugar_trans"/>
</dbReference>
<feature type="domain" description="Glycosyltransferase 2-like" evidence="1">
    <location>
        <begin position="6"/>
        <end position="160"/>
    </location>
</feature>
<evidence type="ECO:0000313" key="2">
    <source>
        <dbReference type="EMBL" id="GAA4435915.1"/>
    </source>
</evidence>
<dbReference type="Proteomes" id="UP001501508">
    <property type="component" value="Unassembled WGS sequence"/>
</dbReference>
<dbReference type="EMBL" id="BAABEY010000014">
    <property type="protein sequence ID" value="GAA4435915.1"/>
    <property type="molecule type" value="Genomic_DNA"/>
</dbReference>
<keyword evidence="3" id="KW-1185">Reference proteome</keyword>
<dbReference type="PANTHER" id="PTHR22916">
    <property type="entry name" value="GLYCOSYLTRANSFERASE"/>
    <property type="match status" value="1"/>
</dbReference>
<accession>A0ABP8LVI9</accession>
<comment type="caution">
    <text evidence="2">The sequence shown here is derived from an EMBL/GenBank/DDBJ whole genome shotgun (WGS) entry which is preliminary data.</text>
</comment>
<reference evidence="3" key="1">
    <citation type="journal article" date="2019" name="Int. J. Syst. Evol. Microbiol.">
        <title>The Global Catalogue of Microorganisms (GCM) 10K type strain sequencing project: providing services to taxonomists for standard genome sequencing and annotation.</title>
        <authorList>
            <consortium name="The Broad Institute Genomics Platform"/>
            <consortium name="The Broad Institute Genome Sequencing Center for Infectious Disease"/>
            <person name="Wu L."/>
            <person name="Ma J."/>
        </authorList>
    </citation>
    <scope>NUCLEOTIDE SEQUENCE [LARGE SCALE GENOMIC DNA]</scope>
    <source>
        <strain evidence="3">JCM 31920</strain>
    </source>
</reference>
<proteinExistence type="predicted"/>